<evidence type="ECO:0000256" key="2">
    <source>
        <dbReference type="ARBA" id="ARBA00004174"/>
    </source>
</evidence>
<keyword evidence="13" id="KW-0812">Transmembrane</keyword>
<gene>
    <name evidence="15" type="primary">LOC102214410</name>
</gene>
<evidence type="ECO:0000256" key="13">
    <source>
        <dbReference type="SAM" id="Phobius"/>
    </source>
</evidence>
<feature type="transmembrane region" description="Helical" evidence="13">
    <location>
        <begin position="6"/>
        <end position="29"/>
    </location>
</feature>
<keyword evidence="13" id="KW-1133">Transmembrane helix</keyword>
<evidence type="ECO:0000256" key="5">
    <source>
        <dbReference type="ARBA" id="ARBA00012109"/>
    </source>
</evidence>
<comment type="subcellular location">
    <subcellularLocation>
        <location evidence="3">Endoplasmic reticulum membrane</location>
        <topology evidence="3">Peripheral membrane protein</topology>
    </subcellularLocation>
    <subcellularLocation>
        <location evidence="2">Microsome membrane</location>
        <topology evidence="2">Peripheral membrane protein</topology>
    </subcellularLocation>
</comment>
<evidence type="ECO:0000256" key="7">
    <source>
        <dbReference type="ARBA" id="ARBA00022723"/>
    </source>
</evidence>
<dbReference type="AlphaFoldDB" id="A0A9Y3R853"/>
<dbReference type="GO" id="GO:0004508">
    <property type="term" value="F:steroid 17-alpha-monooxygenase activity"/>
    <property type="evidence" value="ECO:0007669"/>
    <property type="project" value="TreeGrafter"/>
</dbReference>
<keyword evidence="12" id="KW-0503">Monooxygenase</keyword>
<dbReference type="GO" id="GO:0042448">
    <property type="term" value="P:progesterone metabolic process"/>
    <property type="evidence" value="ECO:0007669"/>
    <property type="project" value="TreeGrafter"/>
</dbReference>
<evidence type="ECO:0000256" key="1">
    <source>
        <dbReference type="ARBA" id="ARBA00001971"/>
    </source>
</evidence>
<dbReference type="Pfam" id="PF00067">
    <property type="entry name" value="p450"/>
    <property type="match status" value="1"/>
</dbReference>
<evidence type="ECO:0000256" key="9">
    <source>
        <dbReference type="ARBA" id="ARBA00022848"/>
    </source>
</evidence>
<evidence type="ECO:0000256" key="8">
    <source>
        <dbReference type="ARBA" id="ARBA00022824"/>
    </source>
</evidence>
<keyword evidence="14" id="KW-1185">Reference proteome</keyword>
<evidence type="ECO:0000256" key="11">
    <source>
        <dbReference type="ARBA" id="ARBA00023004"/>
    </source>
</evidence>
<name>A0A9Y3R853_9CICH</name>
<dbReference type="GO" id="GO:0005506">
    <property type="term" value="F:iron ion binding"/>
    <property type="evidence" value="ECO:0007669"/>
    <property type="project" value="InterPro"/>
</dbReference>
<dbReference type="InterPro" id="IPR036396">
    <property type="entry name" value="Cyt_P450_sf"/>
</dbReference>
<protein>
    <recommendedName>
        <fullName evidence="5">unspecific monooxygenase</fullName>
        <ecNumber evidence="5">1.14.14.1</ecNumber>
    </recommendedName>
</protein>
<keyword evidence="10" id="KW-0560">Oxidoreductase</keyword>
<proteinExistence type="inferred from homology"/>
<dbReference type="GO" id="GO:0005789">
    <property type="term" value="C:endoplasmic reticulum membrane"/>
    <property type="evidence" value="ECO:0007669"/>
    <property type="project" value="UniProtKB-SubCell"/>
</dbReference>
<evidence type="ECO:0000256" key="12">
    <source>
        <dbReference type="ARBA" id="ARBA00023033"/>
    </source>
</evidence>
<comment type="similarity">
    <text evidence="4">Belongs to the cytochrome P450 family.</text>
</comment>
<keyword evidence="9" id="KW-0492">Microsome</keyword>
<evidence type="ECO:0000313" key="15">
    <source>
        <dbReference type="RefSeq" id="XP_005732871.1"/>
    </source>
</evidence>
<evidence type="ECO:0000313" key="14">
    <source>
        <dbReference type="Proteomes" id="UP000695023"/>
    </source>
</evidence>
<reference evidence="15" key="1">
    <citation type="submission" date="2025-08" db="UniProtKB">
        <authorList>
            <consortium name="RefSeq"/>
        </authorList>
    </citation>
    <scope>IDENTIFICATION</scope>
</reference>
<dbReference type="EC" id="1.14.14.1" evidence="5"/>
<comment type="cofactor">
    <cofactor evidence="1">
        <name>heme</name>
        <dbReference type="ChEBI" id="CHEBI:30413"/>
    </cofactor>
</comment>
<dbReference type="PRINTS" id="PR00463">
    <property type="entry name" value="EP450I"/>
</dbReference>
<evidence type="ECO:0000256" key="10">
    <source>
        <dbReference type="ARBA" id="ARBA00023002"/>
    </source>
</evidence>
<evidence type="ECO:0000256" key="6">
    <source>
        <dbReference type="ARBA" id="ARBA00022617"/>
    </source>
</evidence>
<dbReference type="Proteomes" id="UP000695023">
    <property type="component" value="Unplaced"/>
</dbReference>
<keyword evidence="8" id="KW-0256">Endoplasmic reticulum</keyword>
<evidence type="ECO:0000256" key="4">
    <source>
        <dbReference type="ARBA" id="ARBA00010617"/>
    </source>
</evidence>
<dbReference type="GO" id="GO:0042446">
    <property type="term" value="P:hormone biosynthetic process"/>
    <property type="evidence" value="ECO:0007669"/>
    <property type="project" value="TreeGrafter"/>
</dbReference>
<keyword evidence="7" id="KW-0479">Metal-binding</keyword>
<organism evidence="14 15">
    <name type="scientific">Pundamilia nyererei</name>
    <dbReference type="NCBI Taxonomy" id="303518"/>
    <lineage>
        <taxon>Eukaryota</taxon>
        <taxon>Metazoa</taxon>
        <taxon>Chordata</taxon>
        <taxon>Craniata</taxon>
        <taxon>Vertebrata</taxon>
        <taxon>Euteleostomi</taxon>
        <taxon>Actinopterygii</taxon>
        <taxon>Neopterygii</taxon>
        <taxon>Teleostei</taxon>
        <taxon>Neoteleostei</taxon>
        <taxon>Acanthomorphata</taxon>
        <taxon>Ovalentaria</taxon>
        <taxon>Cichlomorphae</taxon>
        <taxon>Cichliformes</taxon>
        <taxon>Cichlidae</taxon>
        <taxon>African cichlids</taxon>
        <taxon>Pseudocrenilabrinae</taxon>
        <taxon>Haplochromini</taxon>
        <taxon>Pundamilia</taxon>
    </lineage>
</organism>
<dbReference type="PANTHER" id="PTHR24289">
    <property type="entry name" value="STEROID 17-ALPHA-HYDROXYLASE/17,20 LYASE"/>
    <property type="match status" value="1"/>
</dbReference>
<dbReference type="SUPFAM" id="SSF48264">
    <property type="entry name" value="Cytochrome P450"/>
    <property type="match status" value="1"/>
</dbReference>
<dbReference type="PANTHER" id="PTHR24289:SF21">
    <property type="entry name" value="CYTOCHROME P450 1A"/>
    <property type="match status" value="1"/>
</dbReference>
<dbReference type="GeneID" id="102214410"/>
<keyword evidence="13" id="KW-0472">Membrane</keyword>
<keyword evidence="11" id="KW-0408">Iron</keyword>
<dbReference type="InterPro" id="IPR002401">
    <property type="entry name" value="Cyt_P450_E_grp-I"/>
</dbReference>
<sequence length="139" mass="15600">MGILDVFLQCFSSSFLLGTVIVLLLIYLISSSSFSTQKHGKEPPGPRPLPLLGNLLQLDLKKPYNTLLELSKKYGSVFTVYLGTKKVVVLSGYKTVKEALVDYDDVFGDRNPLEIMRELSQGHGMKSDYYATINVFFRI</sequence>
<dbReference type="Gene3D" id="1.10.630.10">
    <property type="entry name" value="Cytochrome P450"/>
    <property type="match status" value="1"/>
</dbReference>
<dbReference type="InterPro" id="IPR001128">
    <property type="entry name" value="Cyt_P450"/>
</dbReference>
<dbReference type="RefSeq" id="XP_005732871.1">
    <property type="nucleotide sequence ID" value="XM_005732814.1"/>
</dbReference>
<dbReference type="GO" id="GO:0020037">
    <property type="term" value="F:heme binding"/>
    <property type="evidence" value="ECO:0007669"/>
    <property type="project" value="InterPro"/>
</dbReference>
<evidence type="ECO:0000256" key="3">
    <source>
        <dbReference type="ARBA" id="ARBA00004406"/>
    </source>
</evidence>
<accession>A0A9Y3R853</accession>
<keyword evidence="6" id="KW-0349">Heme</keyword>